<dbReference type="AlphaFoldDB" id="A0A090BWL9"/>
<keyword evidence="1" id="KW-1133">Transmembrane helix</keyword>
<dbReference type="EMBL" id="AP014521">
    <property type="protein sequence ID" value="BAP58836.1"/>
    <property type="molecule type" value="Genomic_DNA"/>
</dbReference>
<dbReference type="KEGG" id="sbw:TGUWTKB_6120"/>
<keyword evidence="3" id="KW-1185">Reference proteome</keyword>
<evidence type="ECO:0000313" key="2">
    <source>
        <dbReference type="EMBL" id="BAP58836.1"/>
    </source>
</evidence>
<dbReference type="Proteomes" id="UP000031627">
    <property type="component" value="Chromosome"/>
</dbReference>
<gene>
    <name evidence="2" type="primary">yggT</name>
    <name evidence="2" type="ORF">TGUWTKB_6120</name>
</gene>
<organism evidence="2 3">
    <name type="scientific">Candidatus Tachikawaea gelatinosa</name>
    <dbReference type="NCBI Taxonomy" id="1410383"/>
    <lineage>
        <taxon>Bacteria</taxon>
        <taxon>Pseudomonadati</taxon>
        <taxon>Pseudomonadota</taxon>
        <taxon>Gammaproteobacteria</taxon>
        <taxon>Enterobacterales</taxon>
        <taxon>Enterobacteriaceae</taxon>
        <taxon>Candidatus Tachikawaea</taxon>
    </lineage>
</organism>
<dbReference type="HOGENOM" id="CLU_089905_1_0_6"/>
<feature type="transmembrane region" description="Helical" evidence="1">
    <location>
        <begin position="58"/>
        <end position="77"/>
    </location>
</feature>
<evidence type="ECO:0000313" key="3">
    <source>
        <dbReference type="Proteomes" id="UP000031627"/>
    </source>
</evidence>
<name>A0A090BWL9_9ENTR</name>
<evidence type="ECO:0000256" key="1">
    <source>
        <dbReference type="SAM" id="Phobius"/>
    </source>
</evidence>
<proteinExistence type="predicted"/>
<evidence type="ECO:0008006" key="4">
    <source>
        <dbReference type="Google" id="ProtNLM"/>
    </source>
</evidence>
<dbReference type="OrthoDB" id="9806665at2"/>
<reference evidence="3" key="1">
    <citation type="submission" date="2013-11" db="EMBL/GenBank/DDBJ databases">
        <title>Symbiont-containing voluminous jelly as an extraordinary maternal gift for overwintering insect nymphs.</title>
        <authorList>
            <person name="Kaiwa N."/>
            <person name="Hosokawa T."/>
            <person name="Nikoh N."/>
            <person name="Meng X.Y."/>
            <person name="Tanahashi M."/>
            <person name="Moriyama M."/>
            <person name="Maeda T."/>
            <person name="Yamaguchi K."/>
            <person name="Shigenobu S."/>
            <person name="Ito M."/>
            <person name="Fukatsu T."/>
        </authorList>
    </citation>
    <scope>NUCLEOTIDE SEQUENCE [LARGE SCALE GENOMIC DNA]</scope>
    <source>
        <strain evidence="3">UwTKB</strain>
    </source>
</reference>
<feature type="transmembrane region" description="Helical" evidence="1">
    <location>
        <begin position="89"/>
        <end position="112"/>
    </location>
</feature>
<accession>A0A090BWL9</accession>
<feature type="transmembrane region" description="Helical" evidence="1">
    <location>
        <begin position="6"/>
        <end position="25"/>
    </location>
</feature>
<reference evidence="2 3" key="2">
    <citation type="journal article" date="2014" name="Curr. Biol.">
        <title>Symbiont-Supplemented Maternal Investment Underpinning Host's Ecological Adaptation.</title>
        <authorList>
            <person name="Kaiwa N."/>
            <person name="Hosokawa T."/>
            <person name="Nikoh N."/>
            <person name="Tanahashi M."/>
            <person name="Moriyama M."/>
            <person name="Meng X.Y."/>
            <person name="Maeda T."/>
            <person name="Yamaguchi K."/>
            <person name="Shigenobu S."/>
            <person name="Ito M."/>
            <person name="Fukatsu T."/>
        </authorList>
    </citation>
    <scope>NUCLEOTIDE SEQUENCE [LARGE SCALE GENOMIC DNA]</scope>
    <source>
        <strain evidence="2 3">UwTKB</strain>
    </source>
</reference>
<keyword evidence="1" id="KW-0472">Membrane</keyword>
<dbReference type="GO" id="GO:0016020">
    <property type="term" value="C:membrane"/>
    <property type="evidence" value="ECO:0007669"/>
    <property type="project" value="InterPro"/>
</dbReference>
<dbReference type="InterPro" id="IPR003425">
    <property type="entry name" value="CCB3/YggT"/>
</dbReference>
<sequence length="181" mass="21639">MLTLTFFIKIIFDSYITVLLLRLWMECSRCDFHNSLSQLVIKTTELFNIRFIPSIKRINFSILFFSIFFSVIKYFFLNFIQFKIFLINYFVFLISIVSLLQLLINLVSWIIIIRSIRSWAIINYTDADIVFFQLTEPLMIRIRHYIPIIGGIDFSGMIAILLLYIFNCILKDLFPSFNFYL</sequence>
<keyword evidence="1" id="KW-0812">Transmembrane</keyword>
<feature type="transmembrane region" description="Helical" evidence="1">
    <location>
        <begin position="145"/>
        <end position="166"/>
    </location>
</feature>
<dbReference type="Pfam" id="PF02325">
    <property type="entry name" value="CCB3_YggT"/>
    <property type="match status" value="1"/>
</dbReference>
<protein>
    <recommendedName>
        <fullName evidence="4">YggT family protein</fullName>
    </recommendedName>
</protein>
<dbReference type="STRING" id="1410383.TGUWTKB_6120"/>